<evidence type="ECO:0000256" key="1">
    <source>
        <dbReference type="ARBA" id="ARBA00003195"/>
    </source>
</evidence>
<evidence type="ECO:0000313" key="14">
    <source>
        <dbReference type="WBParaSite" id="jg26793"/>
    </source>
</evidence>
<comment type="similarity">
    <text evidence="4">Belongs to the complex I NDUFS5 subunit family.</text>
</comment>
<evidence type="ECO:0000256" key="6">
    <source>
        <dbReference type="ARBA" id="ARBA00022660"/>
    </source>
</evidence>
<keyword evidence="6" id="KW-0679">Respiratory chain</keyword>
<keyword evidence="13" id="KW-1185">Reference proteome</keyword>
<keyword evidence="8" id="KW-0249">Electron transport</keyword>
<evidence type="ECO:0000313" key="13">
    <source>
        <dbReference type="Proteomes" id="UP000887574"/>
    </source>
</evidence>
<evidence type="ECO:0000256" key="4">
    <source>
        <dbReference type="ARBA" id="ARBA00007372"/>
    </source>
</evidence>
<comment type="function">
    <text evidence="1">Accessory subunit of the mitochondrial membrane respiratory chain NADH dehydrogenase (Complex I), that is believed not to be involved in catalysis. Complex I functions in the transfer of electrons from NADH to the respiratory chain. The immediate electron acceptor for the enzyme is believed to be ubiquinone.</text>
</comment>
<accession>A0A915E479</accession>
<feature type="disulfide bond" evidence="12">
    <location>
        <begin position="38"/>
        <end position="71"/>
    </location>
</feature>
<dbReference type="Pfam" id="PF10200">
    <property type="entry name" value="Ndufs5"/>
    <property type="match status" value="1"/>
</dbReference>
<evidence type="ECO:0000256" key="2">
    <source>
        <dbReference type="ARBA" id="ARBA00004569"/>
    </source>
</evidence>
<dbReference type="GO" id="GO:0005758">
    <property type="term" value="C:mitochondrial intermembrane space"/>
    <property type="evidence" value="ECO:0007669"/>
    <property type="project" value="UniProtKB-SubCell"/>
</dbReference>
<comment type="subcellular location">
    <subcellularLocation>
        <location evidence="3">Mitochondrion inner membrane</location>
        <topology evidence="3">Peripheral membrane protein</topology>
    </subcellularLocation>
    <subcellularLocation>
        <location evidence="2">Mitochondrion intermembrane space</location>
    </subcellularLocation>
</comment>
<sequence>MTEPNIVHETYISLNTHGYKPAGADKVNINITKQGTPCGFFEMQYMRCMEAFGSKLGRKYCDFEFRDFKECVTNNKQKARAYAIRSERWKQWLAGERKTPYEQDHYKYGNYEPHYFSYSIHEDQK</sequence>
<dbReference type="PROSITE" id="PS51808">
    <property type="entry name" value="CHCH"/>
    <property type="match status" value="1"/>
</dbReference>
<dbReference type="Proteomes" id="UP000887574">
    <property type="component" value="Unplaced"/>
</dbReference>
<keyword evidence="5" id="KW-0813">Transport</keyword>
<reference evidence="14" key="1">
    <citation type="submission" date="2022-11" db="UniProtKB">
        <authorList>
            <consortium name="WormBaseParasite"/>
        </authorList>
    </citation>
    <scope>IDENTIFICATION</scope>
</reference>
<keyword evidence="7" id="KW-0999">Mitochondrion inner membrane</keyword>
<evidence type="ECO:0000256" key="11">
    <source>
        <dbReference type="ARBA" id="ARBA00023157"/>
    </source>
</evidence>
<proteinExistence type="inferred from homology"/>
<dbReference type="PANTHER" id="PTHR21268">
    <property type="entry name" value="NADH DEHYDROGENASE [UBIQUINONE] IRON-SULFUR PROTEIN 5"/>
    <property type="match status" value="1"/>
</dbReference>
<protein>
    <submittedName>
        <fullName evidence="14">NADH dehydrogenase [ubiquinone] iron-sulfur protein 5</fullName>
    </submittedName>
</protein>
<organism evidence="13 14">
    <name type="scientific">Ditylenchus dipsaci</name>
    <dbReference type="NCBI Taxonomy" id="166011"/>
    <lineage>
        <taxon>Eukaryota</taxon>
        <taxon>Metazoa</taxon>
        <taxon>Ecdysozoa</taxon>
        <taxon>Nematoda</taxon>
        <taxon>Chromadorea</taxon>
        <taxon>Rhabditida</taxon>
        <taxon>Tylenchina</taxon>
        <taxon>Tylenchomorpha</taxon>
        <taxon>Sphaerularioidea</taxon>
        <taxon>Anguinidae</taxon>
        <taxon>Anguininae</taxon>
        <taxon>Ditylenchus</taxon>
    </lineage>
</organism>
<keyword evidence="11 12" id="KW-1015">Disulfide bond</keyword>
<evidence type="ECO:0000256" key="10">
    <source>
        <dbReference type="ARBA" id="ARBA00023136"/>
    </source>
</evidence>
<keyword evidence="10" id="KW-0472">Membrane</keyword>
<dbReference type="WBParaSite" id="jg26793">
    <property type="protein sequence ID" value="jg26793"/>
    <property type="gene ID" value="jg26793"/>
</dbReference>
<evidence type="ECO:0000256" key="7">
    <source>
        <dbReference type="ARBA" id="ARBA00022792"/>
    </source>
</evidence>
<dbReference type="GO" id="GO:0005743">
    <property type="term" value="C:mitochondrial inner membrane"/>
    <property type="evidence" value="ECO:0007669"/>
    <property type="project" value="UniProtKB-SubCell"/>
</dbReference>
<dbReference type="PANTHER" id="PTHR21268:SF2">
    <property type="entry name" value="NADH DEHYDROGENASE [UBIQUINONE] IRON-SULFUR PROTEIN 5"/>
    <property type="match status" value="1"/>
</dbReference>
<evidence type="ECO:0000256" key="8">
    <source>
        <dbReference type="ARBA" id="ARBA00022982"/>
    </source>
</evidence>
<name>A0A915E479_9BILA</name>
<feature type="disulfide bond" evidence="12">
    <location>
        <begin position="48"/>
        <end position="61"/>
    </location>
</feature>
<dbReference type="InterPro" id="IPR019342">
    <property type="entry name" value="NADH_UbQ_OxRdtase_FeS-su5"/>
</dbReference>
<evidence type="ECO:0000256" key="5">
    <source>
        <dbReference type="ARBA" id="ARBA00022448"/>
    </source>
</evidence>
<evidence type="ECO:0000256" key="12">
    <source>
        <dbReference type="PIRSR" id="PIRSR619342-50"/>
    </source>
</evidence>
<evidence type="ECO:0000256" key="3">
    <source>
        <dbReference type="ARBA" id="ARBA00004637"/>
    </source>
</evidence>
<dbReference type="AlphaFoldDB" id="A0A915E479"/>
<keyword evidence="9" id="KW-0496">Mitochondrion</keyword>
<evidence type="ECO:0000256" key="9">
    <source>
        <dbReference type="ARBA" id="ARBA00023128"/>
    </source>
</evidence>